<feature type="compositionally biased region" description="Acidic residues" evidence="1">
    <location>
        <begin position="115"/>
        <end position="124"/>
    </location>
</feature>
<evidence type="ECO:0000256" key="2">
    <source>
        <dbReference type="SAM" id="SignalP"/>
    </source>
</evidence>
<accession>A0A0G4GEU2</accession>
<feature type="signal peptide" evidence="2">
    <location>
        <begin position="1"/>
        <end position="24"/>
    </location>
</feature>
<feature type="region of interest" description="Disordered" evidence="1">
    <location>
        <begin position="86"/>
        <end position="148"/>
    </location>
</feature>
<organism evidence="3">
    <name type="scientific">Chromera velia CCMP2878</name>
    <dbReference type="NCBI Taxonomy" id="1169474"/>
    <lineage>
        <taxon>Eukaryota</taxon>
        <taxon>Sar</taxon>
        <taxon>Alveolata</taxon>
        <taxon>Colpodellida</taxon>
        <taxon>Chromeraceae</taxon>
        <taxon>Chromera</taxon>
    </lineage>
</organism>
<dbReference type="EMBL" id="CDMZ01001144">
    <property type="protein sequence ID" value="CEM27999.1"/>
    <property type="molecule type" value="Genomic_DNA"/>
</dbReference>
<proteinExistence type="predicted"/>
<reference evidence="3" key="1">
    <citation type="submission" date="2014-11" db="EMBL/GenBank/DDBJ databases">
        <authorList>
            <person name="Otto D Thomas"/>
            <person name="Naeem Raeece"/>
        </authorList>
    </citation>
    <scope>NUCLEOTIDE SEQUENCE</scope>
</reference>
<feature type="chain" id="PRO_5005190084" evidence="2">
    <location>
        <begin position="25"/>
        <end position="215"/>
    </location>
</feature>
<name>A0A0G4GEU2_9ALVE</name>
<dbReference type="AlphaFoldDB" id="A0A0G4GEU2"/>
<evidence type="ECO:0000256" key="1">
    <source>
        <dbReference type="SAM" id="MobiDB-lite"/>
    </source>
</evidence>
<dbReference type="VEuPathDB" id="CryptoDB:Cvel_21575"/>
<feature type="compositionally biased region" description="Acidic residues" evidence="1">
    <location>
        <begin position="91"/>
        <end position="102"/>
    </location>
</feature>
<evidence type="ECO:0000313" key="3">
    <source>
        <dbReference type="EMBL" id="CEM27999.1"/>
    </source>
</evidence>
<sequence length="215" mass="23626">MTSSSRVITLLLALCLACLKTSQAALSLNQTDEAFAVSSFDPSNQEKRIRVGGPRRCPPGCTYDPCSLLDLDGNCQPGCDCAPPGRRLDSQSDDTETFDSDNSEILPETETGEVFTEETDEDDEAPTRSLQLRGSTRGIPIPPPRPQPIRPQFRKCNCMCCNTINSRNECQGVARYAGYRTGYFDCNSLAADRACLRWSSRCSRQGFTHIDATHG</sequence>
<keyword evidence="2" id="KW-0732">Signal</keyword>
<gene>
    <name evidence="3" type="ORF">Cvel_21575</name>
</gene>
<protein>
    <submittedName>
        <fullName evidence="3">Uncharacterized protein</fullName>
    </submittedName>
</protein>